<evidence type="ECO:0000256" key="2">
    <source>
        <dbReference type="SAM" id="Phobius"/>
    </source>
</evidence>
<dbReference type="InterPro" id="IPR043756">
    <property type="entry name" value="DUF5702"/>
</dbReference>
<evidence type="ECO:0000313" key="4">
    <source>
        <dbReference type="Proteomes" id="UP000660047"/>
    </source>
</evidence>
<proteinExistence type="predicted"/>
<accession>A0AAI9K2T1</accession>
<dbReference type="AlphaFoldDB" id="A0AAI9K2T1"/>
<reference evidence="3" key="1">
    <citation type="submission" date="2020-06" db="EMBL/GenBank/DDBJ databases">
        <title>Characterization of fructooligosaccharide metabolism and fructooligosaccharide-degrading enzymes in human commensal butyrate producers.</title>
        <authorList>
            <person name="Tanno H."/>
            <person name="Fujii T."/>
            <person name="Hirano K."/>
            <person name="Maeno S."/>
            <person name="Tonozuka T."/>
            <person name="Sakamoto M."/>
            <person name="Ohkuma M."/>
            <person name="Tochio T."/>
            <person name="Endo A."/>
        </authorList>
    </citation>
    <scope>NUCLEOTIDE SEQUENCE</scope>
    <source>
        <strain evidence="3">JCM 31265</strain>
    </source>
</reference>
<name>A0AAI9K2T1_9FIRM</name>
<evidence type="ECO:0000313" key="3">
    <source>
        <dbReference type="EMBL" id="GFO94635.1"/>
    </source>
</evidence>
<keyword evidence="2" id="KW-1133">Transmembrane helix</keyword>
<keyword evidence="2" id="KW-0472">Membrane</keyword>
<organism evidence="3 4">
    <name type="scientific">Coprococcus eutactus</name>
    <dbReference type="NCBI Taxonomy" id="33043"/>
    <lineage>
        <taxon>Bacteria</taxon>
        <taxon>Bacillati</taxon>
        <taxon>Bacillota</taxon>
        <taxon>Clostridia</taxon>
        <taxon>Lachnospirales</taxon>
        <taxon>Lachnospiraceae</taxon>
        <taxon>Coprococcus</taxon>
    </lineage>
</organism>
<dbReference type="RefSeq" id="WP_055222452.1">
    <property type="nucleotide sequence ID" value="NZ_BLYL01000009.1"/>
</dbReference>
<sequence>MRNQGHVTVFLSIILISMLLLGLSVLEMARIRMGSAKAAMAAEGAACDVKAAYDKELFEEYHLLAVDSTFGGHGEGKLEQMAQDYLEYTLENGQGDNMSVEDVALAECRGLLENDCENMKLQITDHMKVYMEEKGIEDILEMITSGDKAMEDASGAVENGKNESNQDESSWSGTDPRKALKSILTGGLLNVVTPSGRVVSDQAYDLDGFPSDGQAEDTRQWEDIEFDDLDKFQRQLMADGERSQTGIVDDIYGVGYALANFNTFTDRKQDRPFECEVEYIIAGKDNDHDNLQGVVNRIVLHRLPLNLAYLLSDSAKMAEVSSIAAVLALVPGVTYGAAKYLLLGCWAYAETIVDIRLLLDGKSVQFMKTDEYWVTDINNLDKLMNLDSVDYEGVDAVSYRDYLAILLIENKGGMYYRMADLIQLNFRQTDESFEMKNMMYSLTFDVEVSQDRKFASFIEDHEGVSKIDDGLYRYSFRQCVSY</sequence>
<evidence type="ECO:0000256" key="1">
    <source>
        <dbReference type="SAM" id="MobiDB-lite"/>
    </source>
</evidence>
<gene>
    <name evidence="3" type="ORF">COEU31_16810</name>
</gene>
<dbReference type="Proteomes" id="UP000660047">
    <property type="component" value="Unassembled WGS sequence"/>
</dbReference>
<protein>
    <submittedName>
        <fullName evidence="3">Uncharacterized protein</fullName>
    </submittedName>
</protein>
<keyword evidence="2" id="KW-0812">Transmembrane</keyword>
<dbReference type="Pfam" id="PF18960">
    <property type="entry name" value="DUF5702"/>
    <property type="match status" value="1"/>
</dbReference>
<dbReference type="EMBL" id="BLYL01000009">
    <property type="protein sequence ID" value="GFO94635.1"/>
    <property type="molecule type" value="Genomic_DNA"/>
</dbReference>
<feature type="transmembrane region" description="Helical" evidence="2">
    <location>
        <begin position="6"/>
        <end position="26"/>
    </location>
</feature>
<feature type="region of interest" description="Disordered" evidence="1">
    <location>
        <begin position="150"/>
        <end position="176"/>
    </location>
</feature>
<comment type="caution">
    <text evidence="3">The sequence shown here is derived from an EMBL/GenBank/DDBJ whole genome shotgun (WGS) entry which is preliminary data.</text>
</comment>